<gene>
    <name evidence="1" type="ORF">V6N11_013995</name>
</gene>
<dbReference type="EMBL" id="JBBPBN010000257">
    <property type="protein sequence ID" value="KAK8491871.1"/>
    <property type="molecule type" value="Genomic_DNA"/>
</dbReference>
<keyword evidence="2" id="KW-1185">Reference proteome</keyword>
<comment type="caution">
    <text evidence="1">The sequence shown here is derived from an EMBL/GenBank/DDBJ whole genome shotgun (WGS) entry which is preliminary data.</text>
</comment>
<sequence length="355" mass="40751">MFKSYYRVRAAFCGRFDYGKEIELKDEREDFLIALECLKKIVLSVAGVRGRGRIGFDSNTPNVAKKSFSRRYEMRISIKRSNRALPRPLTDPEIAQAVLVPILEQPLMPDHTRRMELFDRLAVHFVGRHHEVSAFFSVLEKPRKKDRNSISARRCKPHKYAKWATPNQGSRLLSVGHCAFGKNIKCLFLSNRDKWNPTKCSFSKALKGPAQPSYQPIRFTSFVRSRLLRYDLPCSSYKNYSRFIPIRCSEIIDRDTSRAGLLEMRPFGEAKSISGHQTLQLMRRPYGVKGNVYVVTLPAFQRCLEDGPDAAERDNPGADSPPAGGQETAISRHITTYRQHRRDLGRQPDWESEDP</sequence>
<accession>A0ABR2AF95</accession>
<dbReference type="PANTHER" id="PTHR48161">
    <property type="entry name" value="BNACNNG12870D PROTEIN"/>
    <property type="match status" value="1"/>
</dbReference>
<dbReference type="Proteomes" id="UP001396334">
    <property type="component" value="Unassembled WGS sequence"/>
</dbReference>
<evidence type="ECO:0000313" key="1">
    <source>
        <dbReference type="EMBL" id="KAK8491871.1"/>
    </source>
</evidence>
<reference evidence="1 2" key="1">
    <citation type="journal article" date="2024" name="G3 (Bethesda)">
        <title>Genome assembly of Hibiscus sabdariffa L. provides insights into metabolisms of medicinal natural products.</title>
        <authorList>
            <person name="Kim T."/>
        </authorList>
    </citation>
    <scope>NUCLEOTIDE SEQUENCE [LARGE SCALE GENOMIC DNA]</scope>
    <source>
        <strain evidence="1">TK-2024</strain>
        <tissue evidence="1">Old leaves</tissue>
    </source>
</reference>
<evidence type="ECO:0000313" key="2">
    <source>
        <dbReference type="Proteomes" id="UP001396334"/>
    </source>
</evidence>
<dbReference type="PANTHER" id="PTHR48161:SF1">
    <property type="entry name" value="(RAPE) HYPOTHETICAL PROTEIN"/>
    <property type="match status" value="1"/>
</dbReference>
<proteinExistence type="predicted"/>
<protein>
    <submittedName>
        <fullName evidence="1">Uncharacterized protein</fullName>
    </submittedName>
</protein>
<organism evidence="1 2">
    <name type="scientific">Hibiscus sabdariffa</name>
    <name type="common">roselle</name>
    <dbReference type="NCBI Taxonomy" id="183260"/>
    <lineage>
        <taxon>Eukaryota</taxon>
        <taxon>Viridiplantae</taxon>
        <taxon>Streptophyta</taxon>
        <taxon>Embryophyta</taxon>
        <taxon>Tracheophyta</taxon>
        <taxon>Spermatophyta</taxon>
        <taxon>Magnoliopsida</taxon>
        <taxon>eudicotyledons</taxon>
        <taxon>Gunneridae</taxon>
        <taxon>Pentapetalae</taxon>
        <taxon>rosids</taxon>
        <taxon>malvids</taxon>
        <taxon>Malvales</taxon>
        <taxon>Malvaceae</taxon>
        <taxon>Malvoideae</taxon>
        <taxon>Hibiscus</taxon>
    </lineage>
</organism>
<name>A0ABR2AF95_9ROSI</name>